<dbReference type="InterPro" id="IPR050231">
    <property type="entry name" value="Iron_ascorbate_oxido_reductase"/>
</dbReference>
<organism evidence="3 4">
    <name type="scientific">Grifola frondosa</name>
    <name type="common">Maitake</name>
    <name type="synonym">Polyporus frondosus</name>
    <dbReference type="NCBI Taxonomy" id="5627"/>
    <lineage>
        <taxon>Eukaryota</taxon>
        <taxon>Fungi</taxon>
        <taxon>Dikarya</taxon>
        <taxon>Basidiomycota</taxon>
        <taxon>Agaricomycotina</taxon>
        <taxon>Agaricomycetes</taxon>
        <taxon>Polyporales</taxon>
        <taxon>Grifolaceae</taxon>
        <taxon>Grifola</taxon>
    </lineage>
</organism>
<evidence type="ECO:0000259" key="1">
    <source>
        <dbReference type="Pfam" id="PF03171"/>
    </source>
</evidence>
<name>A0A1C7LPY1_GRIFR</name>
<proteinExistence type="predicted"/>
<dbReference type="PANTHER" id="PTHR47990">
    <property type="entry name" value="2-OXOGLUTARATE (2OG) AND FE(II)-DEPENDENT OXYGENASE SUPERFAMILY PROTEIN-RELATED"/>
    <property type="match status" value="1"/>
</dbReference>
<keyword evidence="4" id="KW-1185">Reference proteome</keyword>
<dbReference type="Gene3D" id="2.60.120.330">
    <property type="entry name" value="B-lactam Antibiotic, Isopenicillin N Synthase, Chain"/>
    <property type="match status" value="1"/>
</dbReference>
<sequence length="362" mass="41216">MEGLANIRYNLVHRGFLFGGKASCYLAAPLTTRFRAQTSYISTVLPPVAHYVPAPPTKENLEYADLAIIDLSKAQTAAGRAELAAQVKEAMTGQGFFYVVNHGYTQAQTERMFDIADIPFTLVDDVEKRRFAPNIKEDGSYQGYKLRQYWHIDAGVRDQIEHYNINLDITRKQHPKALQPVLPEVDAFIRHNHFNVLHPILRLFALGLELPEETFINNHNFDAVGETWARFMKYYPRSEEDEVKTKNVWLKGHTDFGSITILWSQPVAALQILSPDGKWRWVRHMDNALVVNAGDTMEFWSGSYYKATIHRVVQPPADQAGYARLGLFYFAMPDDDVKITPMTDSPMVQKHGVLGDSRIKKS</sequence>
<reference evidence="3 4" key="1">
    <citation type="submission" date="2016-03" db="EMBL/GenBank/DDBJ databases">
        <title>Whole genome sequencing of Grifola frondosa 9006-11.</title>
        <authorList>
            <person name="Min B."/>
            <person name="Park H."/>
            <person name="Kim J.-G."/>
            <person name="Cho H."/>
            <person name="Oh Y.-L."/>
            <person name="Kong W.-S."/>
            <person name="Choi I.-G."/>
        </authorList>
    </citation>
    <scope>NUCLEOTIDE SEQUENCE [LARGE SCALE GENOMIC DNA]</scope>
    <source>
        <strain evidence="3 4">9006-11</strain>
    </source>
</reference>
<comment type="caution">
    <text evidence="3">The sequence shown here is derived from an EMBL/GenBank/DDBJ whole genome shotgun (WGS) entry which is preliminary data.</text>
</comment>
<evidence type="ECO:0000313" key="4">
    <source>
        <dbReference type="Proteomes" id="UP000092993"/>
    </source>
</evidence>
<evidence type="ECO:0000313" key="3">
    <source>
        <dbReference type="EMBL" id="OBZ66700.1"/>
    </source>
</evidence>
<dbReference type="SUPFAM" id="SSF51197">
    <property type="entry name" value="Clavaminate synthase-like"/>
    <property type="match status" value="1"/>
</dbReference>
<feature type="domain" description="Non-haem dioxygenase N-terminal" evidence="2">
    <location>
        <begin position="68"/>
        <end position="173"/>
    </location>
</feature>
<dbReference type="Proteomes" id="UP000092993">
    <property type="component" value="Unassembled WGS sequence"/>
</dbReference>
<evidence type="ECO:0000259" key="2">
    <source>
        <dbReference type="Pfam" id="PF14226"/>
    </source>
</evidence>
<dbReference type="OMA" id="WIKGHTD"/>
<dbReference type="InterPro" id="IPR044861">
    <property type="entry name" value="IPNS-like_FE2OG_OXY"/>
</dbReference>
<dbReference type="OrthoDB" id="406156at2759"/>
<dbReference type="InterPro" id="IPR026992">
    <property type="entry name" value="DIOX_N"/>
</dbReference>
<feature type="domain" description="Isopenicillin N synthase-like Fe(2+) 2OG dioxygenase" evidence="1">
    <location>
        <begin position="231"/>
        <end position="318"/>
    </location>
</feature>
<evidence type="ECO:0008006" key="5">
    <source>
        <dbReference type="Google" id="ProtNLM"/>
    </source>
</evidence>
<gene>
    <name evidence="3" type="ORF">A0H81_13134</name>
</gene>
<protein>
    <recommendedName>
        <fullName evidence="5">Clavaminate synthase-like protein</fullName>
    </recommendedName>
</protein>
<dbReference type="Pfam" id="PF03171">
    <property type="entry name" value="2OG-FeII_Oxy"/>
    <property type="match status" value="1"/>
</dbReference>
<dbReference type="STRING" id="5627.A0A1C7LPY1"/>
<dbReference type="Pfam" id="PF14226">
    <property type="entry name" value="DIOX_N"/>
    <property type="match status" value="1"/>
</dbReference>
<dbReference type="EMBL" id="LUGG01000027">
    <property type="protein sequence ID" value="OBZ66700.1"/>
    <property type="molecule type" value="Genomic_DNA"/>
</dbReference>
<accession>A0A1C7LPY1</accession>
<dbReference type="AlphaFoldDB" id="A0A1C7LPY1"/>
<dbReference type="PRINTS" id="PR00682">
    <property type="entry name" value="IPNSYNTHASE"/>
</dbReference>
<dbReference type="InterPro" id="IPR027443">
    <property type="entry name" value="IPNS-like_sf"/>
</dbReference>